<dbReference type="Gene3D" id="3.30.559.10">
    <property type="entry name" value="Chloramphenicol acetyltransferase-like domain"/>
    <property type="match status" value="1"/>
</dbReference>
<evidence type="ECO:0000256" key="4">
    <source>
        <dbReference type="ARBA" id="ARBA00022823"/>
    </source>
</evidence>
<evidence type="ECO:0000313" key="9">
    <source>
        <dbReference type="EMBL" id="UTF55764.1"/>
    </source>
</evidence>
<dbReference type="Pfam" id="PF02817">
    <property type="entry name" value="E3_binding"/>
    <property type="match status" value="2"/>
</dbReference>
<feature type="domain" description="Lipoyl-binding" evidence="7">
    <location>
        <begin position="2"/>
        <end position="77"/>
    </location>
</feature>
<evidence type="ECO:0000259" key="7">
    <source>
        <dbReference type="PROSITE" id="PS50968"/>
    </source>
</evidence>
<dbReference type="InterPro" id="IPR011053">
    <property type="entry name" value="Single_hybrid_motif"/>
</dbReference>
<dbReference type="InterPro" id="IPR023213">
    <property type="entry name" value="CAT-like_dom_sf"/>
</dbReference>
<keyword evidence="9" id="KW-0614">Plasmid</keyword>
<dbReference type="PANTHER" id="PTHR43178:SF5">
    <property type="entry name" value="LIPOAMIDE ACYLTRANSFERASE COMPONENT OF BRANCHED-CHAIN ALPHA-KETO ACID DEHYDROGENASE COMPLEX, MITOCHONDRIAL"/>
    <property type="match status" value="1"/>
</dbReference>
<dbReference type="RefSeq" id="WP_254161126.1">
    <property type="nucleotide sequence ID" value="NZ_CP100356.1"/>
</dbReference>
<evidence type="ECO:0000256" key="5">
    <source>
        <dbReference type="ARBA" id="ARBA00023315"/>
    </source>
</evidence>
<feature type="domain" description="Peripheral subunit-binding (PSBD)" evidence="8">
    <location>
        <begin position="132"/>
        <end position="169"/>
    </location>
</feature>
<comment type="cofactor">
    <cofactor evidence="1">
        <name>(R)-lipoate</name>
        <dbReference type="ChEBI" id="CHEBI:83088"/>
    </cofactor>
</comment>
<dbReference type="SUPFAM" id="SSF47005">
    <property type="entry name" value="Peripheral subunit-binding domain of 2-oxo acid dehydrogenase complex"/>
    <property type="match status" value="2"/>
</dbReference>
<keyword evidence="4" id="KW-0450">Lipoyl</keyword>
<reference evidence="9" key="1">
    <citation type="submission" date="2022-06" db="EMBL/GenBank/DDBJ databases">
        <title>Diverse halophilic archaea isolated from saline environments.</title>
        <authorList>
            <person name="Cui H.-L."/>
        </authorList>
    </citation>
    <scope>NUCLEOTIDE SEQUENCE</scope>
    <source>
        <strain evidence="9">WLHS1</strain>
        <plasmid evidence="9">unnamed1</plasmid>
    </source>
</reference>
<feature type="region of interest" description="Disordered" evidence="6">
    <location>
        <begin position="169"/>
        <end position="221"/>
    </location>
</feature>
<comment type="similarity">
    <text evidence="2">Belongs to the 2-oxoacid dehydrogenase family.</text>
</comment>
<dbReference type="Gene3D" id="2.40.50.100">
    <property type="match status" value="1"/>
</dbReference>
<dbReference type="InterPro" id="IPR036625">
    <property type="entry name" value="E3-bd_dom_sf"/>
</dbReference>
<dbReference type="GeneID" id="73292164"/>
<dbReference type="InterPro" id="IPR001078">
    <property type="entry name" value="2-oxoacid_DH_actylTfrase"/>
</dbReference>
<evidence type="ECO:0000256" key="2">
    <source>
        <dbReference type="ARBA" id="ARBA00007317"/>
    </source>
</evidence>
<dbReference type="CDD" id="cd06849">
    <property type="entry name" value="lipoyl_domain"/>
    <property type="match status" value="1"/>
</dbReference>
<keyword evidence="10" id="KW-1185">Reference proteome</keyword>
<evidence type="ECO:0000256" key="6">
    <source>
        <dbReference type="SAM" id="MobiDB-lite"/>
    </source>
</evidence>
<dbReference type="SUPFAM" id="SSF51230">
    <property type="entry name" value="Single hybrid motif"/>
    <property type="match status" value="1"/>
</dbReference>
<accession>A0A9E7SVE0</accession>
<dbReference type="InterPro" id="IPR050743">
    <property type="entry name" value="2-oxoacid_DH_E2_comp"/>
</dbReference>
<gene>
    <name evidence="9" type="ORF">NGM29_18920</name>
</gene>
<proteinExistence type="inferred from homology"/>
<dbReference type="Pfam" id="PF00364">
    <property type="entry name" value="Biotin_lipoyl"/>
    <property type="match status" value="1"/>
</dbReference>
<dbReference type="InterPro" id="IPR004167">
    <property type="entry name" value="PSBD"/>
</dbReference>
<dbReference type="EMBL" id="CP100356">
    <property type="protein sequence ID" value="UTF55764.1"/>
    <property type="molecule type" value="Genomic_DNA"/>
</dbReference>
<dbReference type="PROSITE" id="PS51826">
    <property type="entry name" value="PSBD"/>
    <property type="match status" value="2"/>
</dbReference>
<feature type="compositionally biased region" description="Polar residues" evidence="6">
    <location>
        <begin position="170"/>
        <end position="184"/>
    </location>
</feature>
<name>A0A9E7SVE0_9EURY</name>
<evidence type="ECO:0000256" key="1">
    <source>
        <dbReference type="ARBA" id="ARBA00001938"/>
    </source>
</evidence>
<dbReference type="Gene3D" id="4.10.320.10">
    <property type="entry name" value="E3-binding domain"/>
    <property type="match status" value="2"/>
</dbReference>
<feature type="region of interest" description="Disordered" evidence="6">
    <location>
        <begin position="96"/>
        <end position="141"/>
    </location>
</feature>
<sequence length="471" mass="50286">MSYIVRMPKLGVEMQTGVLLEWFFEEGEVVTDNDVLAEIESEKTVAEVASREDGVLRRTILGEGEEVEPGAPMGIVATADEDIDELLSMVESEGVNLDGESGAASKESGAEGLESADETTVDDSTAPSEHVRATPKAKQLAREYDCSLERLSGTGPKGAITANDVERAVSGNTASVTPPQSGASVETRESDLVTPRARKQAATLDIPLGSISGTGPHGSIRAGDVEAAAERDITTTSDASELPTTTESLTVREERPLTGMRSTIARRLSESWEAPHVTVDRWVDAEAMLDAADEAGDVVSVTDILLGAVSETLAAHPAFNATFDGETHTIYEEHNIGFAVDIDAGLVTPVLRDVEPMSVTEIAHQRGALTDRVLNQRYSSSDLQEGTFTISNLGVFSVDSFTPIINPPQVAILGVNRIKEEAKQTENGIEFRKQMGFSLSFDHRVIDGADAARFLQTLADTLEAASEIINS</sequence>
<dbReference type="AlphaFoldDB" id="A0A9E7SVE0"/>
<dbReference type="Pfam" id="PF00198">
    <property type="entry name" value="2-oxoacid_dh"/>
    <property type="match status" value="1"/>
</dbReference>
<keyword evidence="5" id="KW-0012">Acyltransferase</keyword>
<dbReference type="GO" id="GO:0031405">
    <property type="term" value="F:lipoic acid binding"/>
    <property type="evidence" value="ECO:0007669"/>
    <property type="project" value="TreeGrafter"/>
</dbReference>
<evidence type="ECO:0000256" key="3">
    <source>
        <dbReference type="ARBA" id="ARBA00022679"/>
    </source>
</evidence>
<protein>
    <submittedName>
        <fullName evidence="9">2-oxo acid dehydrogenase subunit E2</fullName>
    </submittedName>
</protein>
<organism evidence="9 10">
    <name type="scientific">Natronosalvus rutilus</name>
    <dbReference type="NCBI Taxonomy" id="2953753"/>
    <lineage>
        <taxon>Archaea</taxon>
        <taxon>Methanobacteriati</taxon>
        <taxon>Methanobacteriota</taxon>
        <taxon>Stenosarchaea group</taxon>
        <taxon>Halobacteria</taxon>
        <taxon>Halobacteriales</taxon>
        <taxon>Natrialbaceae</taxon>
        <taxon>Natronosalvus</taxon>
    </lineage>
</organism>
<keyword evidence="3" id="KW-0808">Transferase</keyword>
<dbReference type="PANTHER" id="PTHR43178">
    <property type="entry name" value="DIHYDROLIPOAMIDE ACETYLTRANSFERASE COMPONENT OF PYRUVATE DEHYDROGENASE COMPLEX"/>
    <property type="match status" value="1"/>
</dbReference>
<dbReference type="PROSITE" id="PS50968">
    <property type="entry name" value="BIOTINYL_LIPOYL"/>
    <property type="match status" value="1"/>
</dbReference>
<dbReference type="SUPFAM" id="SSF52777">
    <property type="entry name" value="CoA-dependent acyltransferases"/>
    <property type="match status" value="1"/>
</dbReference>
<geneLocation type="plasmid" evidence="9 10">
    <name>unnamed1</name>
</geneLocation>
<evidence type="ECO:0000259" key="8">
    <source>
        <dbReference type="PROSITE" id="PS51826"/>
    </source>
</evidence>
<dbReference type="GO" id="GO:0005737">
    <property type="term" value="C:cytoplasm"/>
    <property type="evidence" value="ECO:0007669"/>
    <property type="project" value="TreeGrafter"/>
</dbReference>
<dbReference type="PROSITE" id="PS00189">
    <property type="entry name" value="LIPOYL"/>
    <property type="match status" value="1"/>
</dbReference>
<dbReference type="Proteomes" id="UP001056855">
    <property type="component" value="Plasmid unnamed1"/>
</dbReference>
<dbReference type="InterPro" id="IPR003016">
    <property type="entry name" value="2-oxoA_DH_lipoyl-BS"/>
</dbReference>
<feature type="domain" description="Peripheral subunit-binding (PSBD)" evidence="8">
    <location>
        <begin position="192"/>
        <end position="229"/>
    </location>
</feature>
<dbReference type="KEGG" id="sawl:NGM29_18920"/>
<dbReference type="GO" id="GO:0016407">
    <property type="term" value="F:acetyltransferase activity"/>
    <property type="evidence" value="ECO:0007669"/>
    <property type="project" value="TreeGrafter"/>
</dbReference>
<evidence type="ECO:0000313" key="10">
    <source>
        <dbReference type="Proteomes" id="UP001056855"/>
    </source>
</evidence>
<dbReference type="InterPro" id="IPR000089">
    <property type="entry name" value="Biotin_lipoyl"/>
</dbReference>